<dbReference type="AlphaFoldDB" id="A0A4U0H2H3"/>
<dbReference type="Proteomes" id="UP000309872">
    <property type="component" value="Unassembled WGS sequence"/>
</dbReference>
<dbReference type="InterPro" id="IPR036514">
    <property type="entry name" value="SGNH_hydro_sf"/>
</dbReference>
<dbReference type="InterPro" id="IPR051532">
    <property type="entry name" value="Ester_Hydrolysis_Enzymes"/>
</dbReference>
<keyword evidence="3" id="KW-1185">Reference proteome</keyword>
<dbReference type="PANTHER" id="PTHR30383">
    <property type="entry name" value="THIOESTERASE 1/PROTEASE 1/LYSOPHOSPHOLIPASE L1"/>
    <property type="match status" value="1"/>
</dbReference>
<dbReference type="Pfam" id="PF13472">
    <property type="entry name" value="Lipase_GDSL_2"/>
    <property type="match status" value="1"/>
</dbReference>
<evidence type="ECO:0000313" key="2">
    <source>
        <dbReference type="EMBL" id="TJY65666.1"/>
    </source>
</evidence>
<name>A0A4U0H2H3_9SPHI</name>
<comment type="caution">
    <text evidence="2">The sequence shown here is derived from an EMBL/GenBank/DDBJ whole genome shotgun (WGS) entry which is preliminary data.</text>
</comment>
<dbReference type="InterPro" id="IPR013830">
    <property type="entry name" value="SGNH_hydro"/>
</dbReference>
<dbReference type="SUPFAM" id="SSF52266">
    <property type="entry name" value="SGNH hydrolase"/>
    <property type="match status" value="1"/>
</dbReference>
<dbReference type="RefSeq" id="WP_136820795.1">
    <property type="nucleotide sequence ID" value="NZ_BMJX01000003.1"/>
</dbReference>
<reference evidence="2 3" key="1">
    <citation type="submission" date="2019-04" db="EMBL/GenBank/DDBJ databases">
        <title>Sphingobacterium olei sp. nov., isolated from oil-contaminated soil.</title>
        <authorList>
            <person name="Liu B."/>
        </authorList>
    </citation>
    <scope>NUCLEOTIDE SEQUENCE [LARGE SCALE GENOMIC DNA]</scope>
    <source>
        <strain evidence="2 3">Y3L14</strain>
    </source>
</reference>
<dbReference type="OrthoDB" id="9790057at2"/>
<dbReference type="Gene3D" id="3.40.50.1110">
    <property type="entry name" value="SGNH hydrolase"/>
    <property type="match status" value="1"/>
</dbReference>
<dbReference type="EMBL" id="SUKA01000003">
    <property type="protein sequence ID" value="TJY65666.1"/>
    <property type="molecule type" value="Genomic_DNA"/>
</dbReference>
<feature type="domain" description="SGNH hydrolase-type esterase" evidence="1">
    <location>
        <begin position="34"/>
        <end position="190"/>
    </location>
</feature>
<evidence type="ECO:0000259" key="1">
    <source>
        <dbReference type="Pfam" id="PF13472"/>
    </source>
</evidence>
<evidence type="ECO:0000313" key="3">
    <source>
        <dbReference type="Proteomes" id="UP000309872"/>
    </source>
</evidence>
<accession>A0A4U0H2H3</accession>
<dbReference type="GO" id="GO:0004622">
    <property type="term" value="F:phosphatidylcholine lysophospholipase activity"/>
    <property type="evidence" value="ECO:0007669"/>
    <property type="project" value="TreeGrafter"/>
</dbReference>
<protein>
    <submittedName>
        <fullName evidence="2">GDSL family lipase</fullName>
    </submittedName>
</protein>
<gene>
    <name evidence="2" type="ORF">FAZ19_11095</name>
</gene>
<organism evidence="2 3">
    <name type="scientific">Sphingobacterium alkalisoli</name>
    <dbReference type="NCBI Taxonomy" id="1874115"/>
    <lineage>
        <taxon>Bacteria</taxon>
        <taxon>Pseudomonadati</taxon>
        <taxon>Bacteroidota</taxon>
        <taxon>Sphingobacteriia</taxon>
        <taxon>Sphingobacteriales</taxon>
        <taxon>Sphingobacteriaceae</taxon>
        <taxon>Sphingobacterium</taxon>
    </lineage>
</organism>
<proteinExistence type="predicted"/>
<dbReference type="PANTHER" id="PTHR30383:SF5">
    <property type="entry name" value="SGNH HYDROLASE-TYPE ESTERASE DOMAIN-CONTAINING PROTEIN"/>
    <property type="match status" value="1"/>
</dbReference>
<sequence length="202" mass="23172">MQINNIEIQWRNEIELLRAKVRQIPEKSGLVAFYGSSTFRLWEDMQEDLAPCHLINLAFGGSTYEDCIYFFPELFACLNPEYIVLYAGDNDLSQGKAPATVLQDLKRLVSLIQKAFPEIHIAVVSIKPSPDRLLLLEKVIKTNDLIKYYTSENDILFINTFHRLIDGTGKPCLRYYQEDGLHLNKGGYEIWSSTIRTALLIP</sequence>